<sequence length="126" mass="14882">ISLNALTKLNYESKIKFDFIYIDGSHVASNVLADAILAWNLLKDGGIMIFDDYEWDRYKEEYNNPKIAIDAFIKCYNPQIEIIHKGYQITIKKIIRERKQSEIDDFPGHMRQIIMKFFGINDYKIL</sequence>
<evidence type="ECO:0000313" key="1">
    <source>
        <dbReference type="EMBL" id="CAG8741307.1"/>
    </source>
</evidence>
<dbReference type="EMBL" id="CAJVPU010041376">
    <property type="protein sequence ID" value="CAG8741307.1"/>
    <property type="molecule type" value="Genomic_DNA"/>
</dbReference>
<reference evidence="1" key="1">
    <citation type="submission" date="2021-06" db="EMBL/GenBank/DDBJ databases">
        <authorList>
            <person name="Kallberg Y."/>
            <person name="Tangrot J."/>
            <person name="Rosling A."/>
        </authorList>
    </citation>
    <scope>NUCLEOTIDE SEQUENCE</scope>
    <source>
        <strain evidence="1">IL203A</strain>
    </source>
</reference>
<proteinExistence type="predicted"/>
<gene>
    <name evidence="1" type="ORF">DHETER_LOCUS14064</name>
</gene>
<protein>
    <submittedName>
        <fullName evidence="1">12921_t:CDS:1</fullName>
    </submittedName>
</protein>
<comment type="caution">
    <text evidence="1">The sequence shown here is derived from an EMBL/GenBank/DDBJ whole genome shotgun (WGS) entry which is preliminary data.</text>
</comment>
<keyword evidence="2" id="KW-1185">Reference proteome</keyword>
<feature type="non-terminal residue" evidence="1">
    <location>
        <position position="1"/>
    </location>
</feature>
<accession>A0ACA9QE01</accession>
<name>A0ACA9QE01_9GLOM</name>
<dbReference type="Proteomes" id="UP000789702">
    <property type="component" value="Unassembled WGS sequence"/>
</dbReference>
<organism evidence="1 2">
    <name type="scientific">Dentiscutata heterogama</name>
    <dbReference type="NCBI Taxonomy" id="1316150"/>
    <lineage>
        <taxon>Eukaryota</taxon>
        <taxon>Fungi</taxon>
        <taxon>Fungi incertae sedis</taxon>
        <taxon>Mucoromycota</taxon>
        <taxon>Glomeromycotina</taxon>
        <taxon>Glomeromycetes</taxon>
        <taxon>Diversisporales</taxon>
        <taxon>Gigasporaceae</taxon>
        <taxon>Dentiscutata</taxon>
    </lineage>
</organism>
<evidence type="ECO:0000313" key="2">
    <source>
        <dbReference type="Proteomes" id="UP000789702"/>
    </source>
</evidence>